<feature type="transmembrane region" description="Helical" evidence="1">
    <location>
        <begin position="130"/>
        <end position="150"/>
    </location>
</feature>
<reference evidence="3" key="1">
    <citation type="submission" date="2016-10" db="EMBL/GenBank/DDBJ databases">
        <authorList>
            <person name="Varghese N."/>
            <person name="Submissions S."/>
        </authorList>
    </citation>
    <scope>NUCLEOTIDE SEQUENCE [LARGE SCALE GENOMIC DNA]</scope>
    <source>
        <strain evidence="3">DSM 21743</strain>
    </source>
</reference>
<name>A0A1H2LQR7_9ACTN</name>
<keyword evidence="1" id="KW-0812">Transmembrane</keyword>
<keyword evidence="3" id="KW-1185">Reference proteome</keyword>
<protein>
    <recommendedName>
        <fullName evidence="4">Magnesium transporter NIPA</fullName>
    </recommendedName>
</protein>
<dbReference type="Proteomes" id="UP000198825">
    <property type="component" value="Chromosome I"/>
</dbReference>
<evidence type="ECO:0000313" key="3">
    <source>
        <dbReference type="Proteomes" id="UP000198825"/>
    </source>
</evidence>
<dbReference type="PANTHER" id="PTHR40761">
    <property type="entry name" value="CONSERVED INTEGRAL MEMBRANE ALANINE VALINE AND LEUCINE RICH PROTEIN-RELATED"/>
    <property type="match status" value="1"/>
</dbReference>
<sequence>MPHPGAGALPLLAVGLATLGAVLFGLAAVRQHGAVRSTLSAGRDRPSGPEPGPAGRARLLAGWAVVRSLLRNRAWRVGVGQAGLGGVLHVAALTLAPITLVQPVGVLAVPVTVVRSALGRGRRPGAAQVVGAAVSVVGVAALTVVLLVPGTHAAVLPLWTTLAGAVAAVVGAAAVLSAALRRAPELVGCVARATSAAALFGLTSLLVRTLGQVATTRPGGWLPLTVVAVLGLASALPLGLWCTQGAYAVGAPQVVVCCLTLVDPVTAVVGGRLLLRDGAALGGVTLLLAVGCGLLAAVGVVLLAAHGPEAGRLPAAERP</sequence>
<keyword evidence="1" id="KW-1133">Transmembrane helix</keyword>
<feature type="transmembrane region" description="Helical" evidence="1">
    <location>
        <begin position="219"/>
        <end position="242"/>
    </location>
</feature>
<dbReference type="RefSeq" id="WP_091073230.1">
    <property type="nucleotide sequence ID" value="NZ_LT629799.1"/>
</dbReference>
<dbReference type="AlphaFoldDB" id="A0A1H2LQR7"/>
<dbReference type="EMBL" id="LT629799">
    <property type="protein sequence ID" value="SDU83279.1"/>
    <property type="molecule type" value="Genomic_DNA"/>
</dbReference>
<feature type="transmembrane region" description="Helical" evidence="1">
    <location>
        <begin position="254"/>
        <end position="275"/>
    </location>
</feature>
<proteinExistence type="predicted"/>
<feature type="transmembrane region" description="Helical" evidence="1">
    <location>
        <begin position="100"/>
        <end position="118"/>
    </location>
</feature>
<dbReference type="OrthoDB" id="5187629at2"/>
<dbReference type="PANTHER" id="PTHR40761:SF1">
    <property type="entry name" value="CONSERVED INTEGRAL MEMBRANE ALANINE VALINE AND LEUCINE RICH PROTEIN-RELATED"/>
    <property type="match status" value="1"/>
</dbReference>
<organism evidence="2 3">
    <name type="scientific">Microlunatus sagamiharensis</name>
    <dbReference type="NCBI Taxonomy" id="546874"/>
    <lineage>
        <taxon>Bacteria</taxon>
        <taxon>Bacillati</taxon>
        <taxon>Actinomycetota</taxon>
        <taxon>Actinomycetes</taxon>
        <taxon>Propionibacteriales</taxon>
        <taxon>Propionibacteriaceae</taxon>
        <taxon>Microlunatus</taxon>
    </lineage>
</organism>
<feature type="transmembrane region" description="Helical" evidence="1">
    <location>
        <begin position="186"/>
        <end position="207"/>
    </location>
</feature>
<evidence type="ECO:0000313" key="2">
    <source>
        <dbReference type="EMBL" id="SDU83279.1"/>
    </source>
</evidence>
<feature type="transmembrane region" description="Helical" evidence="1">
    <location>
        <begin position="281"/>
        <end position="305"/>
    </location>
</feature>
<accession>A0A1H2LQR7</accession>
<keyword evidence="1" id="KW-0472">Membrane</keyword>
<evidence type="ECO:0008006" key="4">
    <source>
        <dbReference type="Google" id="ProtNLM"/>
    </source>
</evidence>
<evidence type="ECO:0000256" key="1">
    <source>
        <dbReference type="SAM" id="Phobius"/>
    </source>
</evidence>
<dbReference type="STRING" id="546874.SAMN04488544_0659"/>
<gene>
    <name evidence="2" type="ORF">SAMN04488544_0659</name>
</gene>
<feature type="transmembrane region" description="Helical" evidence="1">
    <location>
        <begin position="156"/>
        <end position="179"/>
    </location>
</feature>
<feature type="transmembrane region" description="Helical" evidence="1">
    <location>
        <begin position="6"/>
        <end position="29"/>
    </location>
</feature>